<dbReference type="OrthoDB" id="2086224at2"/>
<sequence>MHGTVGYAAPVAGADRRRAVHRGDQSGHAMTPTLVFLPGSLCDSRVWQAVYLSLRADYPCIDWNYPRDDSIAAMATRVLEAVSGPLLPVGLSMGGIVALEMWRQAPHRLDGLALFGTNPGPDTPERRQARAGQMELAGRDGIERLARERLAPAYLAPGAAGREPFTSTVAAMAVSAGVEVFADQSDALAGRADSWPILPGIDVPVLVAYGSADRVCPPDGHLRMAGLLQRGSGVALERAGHLAPLEQAAESAQALRNWLASLH</sequence>
<dbReference type="AlphaFoldDB" id="A0A2U2HDW1"/>
<gene>
    <name evidence="2" type="ORF">C7C56_024705</name>
</gene>
<dbReference type="SUPFAM" id="SSF53474">
    <property type="entry name" value="alpha/beta-Hydrolases"/>
    <property type="match status" value="1"/>
</dbReference>
<evidence type="ECO:0000313" key="2">
    <source>
        <dbReference type="EMBL" id="PWF41448.1"/>
    </source>
</evidence>
<organism evidence="2 3">
    <name type="scientific">Massilia glaciei</name>
    <dbReference type="NCBI Taxonomy" id="1524097"/>
    <lineage>
        <taxon>Bacteria</taxon>
        <taxon>Pseudomonadati</taxon>
        <taxon>Pseudomonadota</taxon>
        <taxon>Betaproteobacteria</taxon>
        <taxon>Burkholderiales</taxon>
        <taxon>Oxalobacteraceae</taxon>
        <taxon>Telluria group</taxon>
        <taxon>Massilia</taxon>
    </lineage>
</organism>
<dbReference type="InterPro" id="IPR000073">
    <property type="entry name" value="AB_hydrolase_1"/>
</dbReference>
<keyword evidence="2" id="KW-0378">Hydrolase</keyword>
<dbReference type="InterPro" id="IPR029058">
    <property type="entry name" value="AB_hydrolase_fold"/>
</dbReference>
<dbReference type="Pfam" id="PF12697">
    <property type="entry name" value="Abhydrolase_6"/>
    <property type="match status" value="1"/>
</dbReference>
<dbReference type="Proteomes" id="UP000241421">
    <property type="component" value="Unassembled WGS sequence"/>
</dbReference>
<name>A0A2U2HDW1_9BURK</name>
<dbReference type="GO" id="GO:0016787">
    <property type="term" value="F:hydrolase activity"/>
    <property type="evidence" value="ECO:0007669"/>
    <property type="project" value="UniProtKB-KW"/>
</dbReference>
<keyword evidence="3" id="KW-1185">Reference proteome</keyword>
<dbReference type="PANTHER" id="PTHR43798:SF29">
    <property type="entry name" value="AB HYDROLASE-1 DOMAIN-CONTAINING PROTEIN"/>
    <property type="match status" value="1"/>
</dbReference>
<evidence type="ECO:0000259" key="1">
    <source>
        <dbReference type="Pfam" id="PF12697"/>
    </source>
</evidence>
<comment type="caution">
    <text evidence="2">The sequence shown here is derived from an EMBL/GenBank/DDBJ whole genome shotgun (WGS) entry which is preliminary data.</text>
</comment>
<feature type="domain" description="AB hydrolase-1" evidence="1">
    <location>
        <begin position="34"/>
        <end position="253"/>
    </location>
</feature>
<protein>
    <submittedName>
        <fullName evidence="2">Alpha/beta hydrolase</fullName>
    </submittedName>
</protein>
<accession>A0A2U2HDW1</accession>
<dbReference type="PANTHER" id="PTHR43798">
    <property type="entry name" value="MONOACYLGLYCEROL LIPASE"/>
    <property type="match status" value="1"/>
</dbReference>
<dbReference type="EMBL" id="PXWF02000312">
    <property type="protein sequence ID" value="PWF41448.1"/>
    <property type="molecule type" value="Genomic_DNA"/>
</dbReference>
<proteinExistence type="predicted"/>
<reference evidence="2 3" key="1">
    <citation type="submission" date="2018-04" db="EMBL/GenBank/DDBJ databases">
        <title>Massilia violaceinigra sp. nov., a novel purple-pigmented bacterium isolated from Tianshan glacier, Xinjiang, China.</title>
        <authorList>
            <person name="Wang H."/>
        </authorList>
    </citation>
    <scope>NUCLEOTIDE SEQUENCE [LARGE SCALE GENOMIC DNA]</scope>
    <source>
        <strain evidence="2 3">B448-2</strain>
    </source>
</reference>
<dbReference type="InterPro" id="IPR050266">
    <property type="entry name" value="AB_hydrolase_sf"/>
</dbReference>
<evidence type="ECO:0000313" key="3">
    <source>
        <dbReference type="Proteomes" id="UP000241421"/>
    </source>
</evidence>
<dbReference type="Gene3D" id="3.40.50.1820">
    <property type="entry name" value="alpha/beta hydrolase"/>
    <property type="match status" value="1"/>
</dbReference>
<dbReference type="PRINTS" id="PR00111">
    <property type="entry name" value="ABHYDROLASE"/>
</dbReference>